<accession>A0A370TYA4</accession>
<dbReference type="PANTHER" id="PTHR42748:SF28">
    <property type="entry name" value="NMRA-LIKE DOMAIN-CONTAINING PROTEIN"/>
    <property type="match status" value="1"/>
</dbReference>
<keyword evidence="2" id="KW-0521">NADP</keyword>
<dbReference type="Gene3D" id="3.40.50.720">
    <property type="entry name" value="NAD(P)-binding Rossmann-like Domain"/>
    <property type="match status" value="1"/>
</dbReference>
<comment type="similarity">
    <text evidence="1">Belongs to the NmrA-type oxidoreductase family.</text>
</comment>
<organism evidence="4 5">
    <name type="scientific">Venustampulla echinocandica</name>
    <dbReference type="NCBI Taxonomy" id="2656787"/>
    <lineage>
        <taxon>Eukaryota</taxon>
        <taxon>Fungi</taxon>
        <taxon>Dikarya</taxon>
        <taxon>Ascomycota</taxon>
        <taxon>Pezizomycotina</taxon>
        <taxon>Leotiomycetes</taxon>
        <taxon>Helotiales</taxon>
        <taxon>Pleuroascaceae</taxon>
        <taxon>Venustampulla</taxon>
    </lineage>
</organism>
<dbReference type="EMBL" id="NPIC01000001">
    <property type="protein sequence ID" value="RDL40507.1"/>
    <property type="molecule type" value="Genomic_DNA"/>
</dbReference>
<dbReference type="AlphaFoldDB" id="A0A370TYA4"/>
<dbReference type="OrthoDB" id="300709at2759"/>
<dbReference type="InterPro" id="IPR051164">
    <property type="entry name" value="NmrA-like_oxidored"/>
</dbReference>
<reference evidence="4 5" key="1">
    <citation type="journal article" date="2018" name="IMA Fungus">
        <title>IMA Genome-F 9: Draft genome sequence of Annulohypoxylon stygium, Aspergillus mulundensis, Berkeleyomyces basicola (syn. Thielaviopsis basicola), Ceratocystis smalleyi, two Cercospora beticola strains, Coleophoma cylindrospora, Fusarium fracticaudum, Phialophora cf. hyalina, and Morchella septimelata.</title>
        <authorList>
            <person name="Wingfield B.D."/>
            <person name="Bills G.F."/>
            <person name="Dong Y."/>
            <person name="Huang W."/>
            <person name="Nel W.J."/>
            <person name="Swalarsk-Parry B.S."/>
            <person name="Vaghefi N."/>
            <person name="Wilken P.M."/>
            <person name="An Z."/>
            <person name="de Beer Z.W."/>
            <person name="De Vos L."/>
            <person name="Chen L."/>
            <person name="Duong T.A."/>
            <person name="Gao Y."/>
            <person name="Hammerbacher A."/>
            <person name="Kikkert J.R."/>
            <person name="Li Y."/>
            <person name="Li H."/>
            <person name="Li K."/>
            <person name="Li Q."/>
            <person name="Liu X."/>
            <person name="Ma X."/>
            <person name="Naidoo K."/>
            <person name="Pethybridge S.J."/>
            <person name="Sun J."/>
            <person name="Steenkamp E.T."/>
            <person name="van der Nest M.A."/>
            <person name="van Wyk S."/>
            <person name="Wingfield M.J."/>
            <person name="Xiong C."/>
            <person name="Yue Q."/>
            <person name="Zhang X."/>
        </authorList>
    </citation>
    <scope>NUCLEOTIDE SEQUENCE [LARGE SCALE GENOMIC DNA]</scope>
    <source>
        <strain evidence="4 5">BP 5553</strain>
    </source>
</reference>
<dbReference type="InterPro" id="IPR036291">
    <property type="entry name" value="NAD(P)-bd_dom_sf"/>
</dbReference>
<gene>
    <name evidence="4" type="ORF">BP5553_00486</name>
</gene>
<dbReference type="Gene3D" id="3.90.25.10">
    <property type="entry name" value="UDP-galactose 4-epimerase, domain 1"/>
    <property type="match status" value="1"/>
</dbReference>
<dbReference type="InterPro" id="IPR008030">
    <property type="entry name" value="NmrA-like"/>
</dbReference>
<comment type="caution">
    <text evidence="4">The sequence shown here is derived from an EMBL/GenBank/DDBJ whole genome shotgun (WGS) entry which is preliminary data.</text>
</comment>
<evidence type="ECO:0000256" key="2">
    <source>
        <dbReference type="ARBA" id="ARBA00022857"/>
    </source>
</evidence>
<dbReference type="PANTHER" id="PTHR42748">
    <property type="entry name" value="NITROGEN METABOLITE REPRESSION PROTEIN NMRA FAMILY MEMBER"/>
    <property type="match status" value="1"/>
</dbReference>
<evidence type="ECO:0000256" key="1">
    <source>
        <dbReference type="ARBA" id="ARBA00006328"/>
    </source>
</evidence>
<evidence type="ECO:0000313" key="4">
    <source>
        <dbReference type="EMBL" id="RDL40507.1"/>
    </source>
</evidence>
<protein>
    <recommendedName>
        <fullName evidence="3">NmrA-like domain-containing protein</fullName>
    </recommendedName>
</protein>
<evidence type="ECO:0000259" key="3">
    <source>
        <dbReference type="Pfam" id="PF05368"/>
    </source>
</evidence>
<sequence length="341" mass="37315">MAKLIVVVGATGGQGGGVVNEFLQSPEYRVRGITRNPSSEKAKALVAKGVEVVAADLNDEKSLEKAFEGAYAIFGVTDYYDYFFTKGKDASMELEFTQGTNMAKAASRVPTLKRYVCSTLPHTSKITEGKAIVPHFEGKGRASTFIKENLPELYAKTTFTIFTIFAVNMHHYPIFRPVYLASAQKWVQFYPTSPDSPYPCVGDHATNSGIFVRAIVERPPAEAGTYVRCNVEDLTLESYLALWGKASGISPAPNSTKVVQISVADYVSLWGHMGEEQSSQWVFFEHLAKMRQQGLIGDDLPGATMVEGVSLLSEDEKKGLKSVEASLGELDWSSIIVRSSL</sequence>
<feature type="domain" description="NmrA-like" evidence="3">
    <location>
        <begin position="2"/>
        <end position="248"/>
    </location>
</feature>
<dbReference type="GO" id="GO:0005634">
    <property type="term" value="C:nucleus"/>
    <property type="evidence" value="ECO:0007669"/>
    <property type="project" value="TreeGrafter"/>
</dbReference>
<dbReference type="GeneID" id="43593335"/>
<dbReference type="Proteomes" id="UP000254866">
    <property type="component" value="Unassembled WGS sequence"/>
</dbReference>
<keyword evidence="5" id="KW-1185">Reference proteome</keyword>
<dbReference type="STRING" id="2656787.A0A370TYA4"/>
<evidence type="ECO:0000313" key="5">
    <source>
        <dbReference type="Proteomes" id="UP000254866"/>
    </source>
</evidence>
<dbReference type="SUPFAM" id="SSF51735">
    <property type="entry name" value="NAD(P)-binding Rossmann-fold domains"/>
    <property type="match status" value="1"/>
</dbReference>
<dbReference type="RefSeq" id="XP_031873163.1">
    <property type="nucleotide sequence ID" value="XM_032009109.1"/>
</dbReference>
<proteinExistence type="inferred from homology"/>
<dbReference type="Pfam" id="PF05368">
    <property type="entry name" value="NmrA"/>
    <property type="match status" value="1"/>
</dbReference>
<name>A0A370TYA4_9HELO</name>